<dbReference type="Proteomes" id="UP000276301">
    <property type="component" value="Unassembled WGS sequence"/>
</dbReference>
<proteinExistence type="predicted"/>
<organism evidence="2 3">
    <name type="scientific">Anaerotruncus massiliensis</name>
    <name type="common">ex Liu et al. 2021</name>
    <dbReference type="NCBI Taxonomy" id="2321404"/>
    <lineage>
        <taxon>Bacteria</taxon>
        <taxon>Bacillati</taxon>
        <taxon>Bacillota</taxon>
        <taxon>Clostridia</taxon>
        <taxon>Eubacteriales</taxon>
        <taxon>Oscillospiraceae</taxon>
        <taxon>Anaerotruncus</taxon>
    </lineage>
</organism>
<dbReference type="AlphaFoldDB" id="A0A498CYR8"/>
<dbReference type="EMBL" id="RCHT01000022">
    <property type="protein sequence ID" value="RLL09133.1"/>
    <property type="molecule type" value="Genomic_DNA"/>
</dbReference>
<sequence length="192" mass="22046">MKVNYGQLGTEAEIVLIRLSREAEGQPAGTLSNVYLPEPVSFYGLGDLFLELDAIYRYLRFPCADRDVRYFSSRRQLQANRQPVPLDTLRYERRRELETTMQAPYDFVVQVIYRQNDSWQGFLTWVGRNVRVAFTSALQLLRLLAEAMGCDGKVQILDAQRDAALVADWRQQDAERERRAPEPAPQGEDADG</sequence>
<gene>
    <name evidence="2" type="ORF">D4A47_10695</name>
</gene>
<evidence type="ECO:0000313" key="2">
    <source>
        <dbReference type="EMBL" id="RLL09133.1"/>
    </source>
</evidence>
<evidence type="ECO:0000256" key="1">
    <source>
        <dbReference type="SAM" id="MobiDB-lite"/>
    </source>
</evidence>
<comment type="caution">
    <text evidence="2">The sequence shown here is derived from an EMBL/GenBank/DDBJ whole genome shotgun (WGS) entry which is preliminary data.</text>
</comment>
<feature type="compositionally biased region" description="Basic and acidic residues" evidence="1">
    <location>
        <begin position="170"/>
        <end position="181"/>
    </location>
</feature>
<reference evidence="2 3" key="1">
    <citation type="submission" date="2018-10" db="EMBL/GenBank/DDBJ databases">
        <title>Anaerotruncus faecis sp. nov., isolated from human feces.</title>
        <authorList>
            <person name="Wang Y.-J."/>
        </authorList>
    </citation>
    <scope>NUCLEOTIDE SEQUENCE [LARGE SCALE GENOMIC DNA]</scope>
    <source>
        <strain evidence="2 3">22A2-44</strain>
    </source>
</reference>
<evidence type="ECO:0000313" key="3">
    <source>
        <dbReference type="Proteomes" id="UP000276301"/>
    </source>
</evidence>
<keyword evidence="3" id="KW-1185">Reference proteome</keyword>
<feature type="region of interest" description="Disordered" evidence="1">
    <location>
        <begin position="170"/>
        <end position="192"/>
    </location>
</feature>
<dbReference type="RefSeq" id="WP_121587266.1">
    <property type="nucleotide sequence ID" value="NZ_RCHT01000022.1"/>
</dbReference>
<protein>
    <submittedName>
        <fullName evidence="2">Uncharacterized protein</fullName>
    </submittedName>
</protein>
<name>A0A498CYR8_9FIRM</name>
<accession>A0A498CYR8</accession>